<dbReference type="Gene3D" id="2.40.170.20">
    <property type="entry name" value="TonB-dependent receptor, beta-barrel domain"/>
    <property type="match status" value="1"/>
</dbReference>
<feature type="signal peptide" evidence="8">
    <location>
        <begin position="1"/>
        <end position="23"/>
    </location>
</feature>
<evidence type="ECO:0000259" key="9">
    <source>
        <dbReference type="Pfam" id="PF07715"/>
    </source>
</evidence>
<sequence>MKHMYLKCVAVLLLSAITISAYAQQKVTGTVTEKSGLPIPGVSVTEKGTKNGSSTNGDGKFTISVKPGAILTFTSIGLSTKEVAVGQSATLTVILQDDEKVLNEVVVTALGIKREKKSLGYAMQEVKGESLVEAREPNLVNALSGKVAGLQITRSSNGPGGSSKITLRGNNSLTGNNQPLIVVDGVPMDNFTGTDNNDFNNPKLDMGNGLADINAEDIESMSVLKGPAAAALYGSRAGNGVILITTKSGKAQSGLGITVSSSVGIETIFTNPKFQNSFGQGSLGATKKELGSSWGPKIEGQLAENWDGSKTPIQAYDNVNNYFKNGLSLNQSVSLQQQYKGTSIYTSFNRTEDKGMTPEAKLTRTNLLARALSKFGKDDKWTVDTKIQYNNTTANNRPMGGARDENIFRTVYMLPRSMDIRNFSRATNDQNNMLWFGGSNQVNPYWSNRFSTNEDSRDRFIMNASLKYEFNSWLNAEIKAGADMYNTDANAKVYAGSPIVKNGRYSVDRTSFTETNFSTLITARKDNLYSKFGGSLTLGGNLMSQKTNILGANTGEFFVPNFFSIKNGVGLLSMNEELKRKKINSVYGSGQLNWDQYAFVDVTFRNDWSSALSKAKRSYFYPSVSASLVFSDMIGKVGGTLPSWMTFGKVRASFAQVGNDLPPYELYNTYDISKDPNGRPTAARKKVLYNPEVQSELIKSFEVGAEMRFLNGRIGFDAAYYKTNATRQLIEIPMDPMSGYEKRKVNSGDIENKGFEVMVDGKILTGEKSLNWNMMVNYSRNTNTVNELTPDITQYRLGGYDDVYILAATKQKYGEIYGSKFSRVEDKNSPFFGQMILTDEGLPKRGGQNERLGNQQASGLLGVTNSFAYKGIGLSFLFDARFGGQIFSATNNALQLNGTAEVTAKNGLREDMVVPGVVLIGGQYVQNTKAVSPERYWTTVGGYGNLGITEANMYDATNIRLRNVQLSYDLPRKMLAKTPFQKVKVGLSCNNVWLITGDMNGVDPETIYATGSNATGFENISAPTSRTYLFNLTLGF</sequence>
<keyword evidence="2 7" id="KW-0813">Transport</keyword>
<name>A0A1M4YSF6_9SPHI</name>
<dbReference type="Gene3D" id="2.170.130.10">
    <property type="entry name" value="TonB-dependent receptor, plug domain"/>
    <property type="match status" value="1"/>
</dbReference>
<organism evidence="10 11">
    <name type="scientific">Pedobacter caeni</name>
    <dbReference type="NCBI Taxonomy" id="288992"/>
    <lineage>
        <taxon>Bacteria</taxon>
        <taxon>Pseudomonadati</taxon>
        <taxon>Bacteroidota</taxon>
        <taxon>Sphingobacteriia</taxon>
        <taxon>Sphingobacteriales</taxon>
        <taxon>Sphingobacteriaceae</taxon>
        <taxon>Pedobacter</taxon>
    </lineage>
</organism>
<dbReference type="AlphaFoldDB" id="A0A1M4YSF6"/>
<keyword evidence="3 7" id="KW-1134">Transmembrane beta strand</keyword>
<dbReference type="Pfam" id="PF13715">
    <property type="entry name" value="CarbopepD_reg_2"/>
    <property type="match status" value="1"/>
</dbReference>
<evidence type="ECO:0000256" key="7">
    <source>
        <dbReference type="PROSITE-ProRule" id="PRU01360"/>
    </source>
</evidence>
<dbReference type="Pfam" id="PF07715">
    <property type="entry name" value="Plug"/>
    <property type="match status" value="1"/>
</dbReference>
<evidence type="ECO:0000256" key="3">
    <source>
        <dbReference type="ARBA" id="ARBA00022452"/>
    </source>
</evidence>
<evidence type="ECO:0000313" key="10">
    <source>
        <dbReference type="EMBL" id="SHF08720.1"/>
    </source>
</evidence>
<dbReference type="STRING" id="288992.SAMN04488522_10246"/>
<dbReference type="InterPro" id="IPR037066">
    <property type="entry name" value="Plug_dom_sf"/>
</dbReference>
<keyword evidence="8" id="KW-0732">Signal</keyword>
<reference evidence="11" key="1">
    <citation type="submission" date="2016-11" db="EMBL/GenBank/DDBJ databases">
        <authorList>
            <person name="Varghese N."/>
            <person name="Submissions S."/>
        </authorList>
    </citation>
    <scope>NUCLEOTIDE SEQUENCE [LARGE SCALE GENOMIC DNA]</scope>
    <source>
        <strain evidence="11">DSM 16990</strain>
    </source>
</reference>
<comment type="subcellular location">
    <subcellularLocation>
        <location evidence="1 7">Cell outer membrane</location>
        <topology evidence="1 7">Multi-pass membrane protein</topology>
    </subcellularLocation>
</comment>
<proteinExistence type="inferred from homology"/>
<dbReference type="InterPro" id="IPR023997">
    <property type="entry name" value="TonB-dep_OMP_SusC/RagA_CS"/>
</dbReference>
<dbReference type="SUPFAM" id="SSF49464">
    <property type="entry name" value="Carboxypeptidase regulatory domain-like"/>
    <property type="match status" value="1"/>
</dbReference>
<dbReference type="NCBIfam" id="TIGR04056">
    <property type="entry name" value="OMP_RagA_SusC"/>
    <property type="match status" value="1"/>
</dbReference>
<dbReference type="InterPro" id="IPR036942">
    <property type="entry name" value="Beta-barrel_TonB_sf"/>
</dbReference>
<dbReference type="InterPro" id="IPR008969">
    <property type="entry name" value="CarboxyPept-like_regulatory"/>
</dbReference>
<evidence type="ECO:0000256" key="6">
    <source>
        <dbReference type="ARBA" id="ARBA00023237"/>
    </source>
</evidence>
<feature type="chain" id="PRO_5012024976" evidence="8">
    <location>
        <begin position="24"/>
        <end position="1036"/>
    </location>
</feature>
<keyword evidence="11" id="KW-1185">Reference proteome</keyword>
<dbReference type="InterPro" id="IPR012910">
    <property type="entry name" value="Plug_dom"/>
</dbReference>
<evidence type="ECO:0000256" key="5">
    <source>
        <dbReference type="ARBA" id="ARBA00023136"/>
    </source>
</evidence>
<dbReference type="Proteomes" id="UP000184287">
    <property type="component" value="Unassembled WGS sequence"/>
</dbReference>
<evidence type="ECO:0000256" key="8">
    <source>
        <dbReference type="SAM" id="SignalP"/>
    </source>
</evidence>
<evidence type="ECO:0000313" key="11">
    <source>
        <dbReference type="Proteomes" id="UP000184287"/>
    </source>
</evidence>
<evidence type="ECO:0000256" key="2">
    <source>
        <dbReference type="ARBA" id="ARBA00022448"/>
    </source>
</evidence>
<keyword evidence="5 7" id="KW-0472">Membrane</keyword>
<dbReference type="OrthoDB" id="9768177at2"/>
<evidence type="ECO:0000256" key="1">
    <source>
        <dbReference type="ARBA" id="ARBA00004571"/>
    </source>
</evidence>
<dbReference type="Gene3D" id="2.60.40.1120">
    <property type="entry name" value="Carboxypeptidase-like, regulatory domain"/>
    <property type="match status" value="1"/>
</dbReference>
<dbReference type="EMBL" id="FQUQ01000002">
    <property type="protein sequence ID" value="SHF08720.1"/>
    <property type="molecule type" value="Genomic_DNA"/>
</dbReference>
<dbReference type="SUPFAM" id="SSF56935">
    <property type="entry name" value="Porins"/>
    <property type="match status" value="1"/>
</dbReference>
<dbReference type="GO" id="GO:0009279">
    <property type="term" value="C:cell outer membrane"/>
    <property type="evidence" value="ECO:0007669"/>
    <property type="project" value="UniProtKB-SubCell"/>
</dbReference>
<feature type="domain" description="TonB-dependent receptor plug" evidence="9">
    <location>
        <begin position="116"/>
        <end position="241"/>
    </location>
</feature>
<evidence type="ECO:0000256" key="4">
    <source>
        <dbReference type="ARBA" id="ARBA00022692"/>
    </source>
</evidence>
<dbReference type="NCBIfam" id="TIGR04057">
    <property type="entry name" value="SusC_RagA_signa"/>
    <property type="match status" value="1"/>
</dbReference>
<protein>
    <submittedName>
        <fullName evidence="10">TonB-linked outer membrane protein, SusC/RagA family</fullName>
    </submittedName>
</protein>
<dbReference type="RefSeq" id="WP_073229702.1">
    <property type="nucleotide sequence ID" value="NZ_FQUQ01000002.1"/>
</dbReference>
<keyword evidence="6 7" id="KW-0998">Cell outer membrane</keyword>
<dbReference type="InterPro" id="IPR039426">
    <property type="entry name" value="TonB-dep_rcpt-like"/>
</dbReference>
<dbReference type="PROSITE" id="PS52016">
    <property type="entry name" value="TONB_DEPENDENT_REC_3"/>
    <property type="match status" value="1"/>
</dbReference>
<gene>
    <name evidence="10" type="ORF">SAMN04488522_10246</name>
</gene>
<comment type="similarity">
    <text evidence="7">Belongs to the TonB-dependent receptor family.</text>
</comment>
<keyword evidence="4 7" id="KW-0812">Transmembrane</keyword>
<dbReference type="InterPro" id="IPR023996">
    <property type="entry name" value="TonB-dep_OMP_SusC/RagA"/>
</dbReference>
<accession>A0A1M4YSF6</accession>